<evidence type="ECO:0000313" key="6">
    <source>
        <dbReference type="Proteomes" id="UP000186040"/>
    </source>
</evidence>
<evidence type="ECO:0000256" key="2">
    <source>
        <dbReference type="ARBA" id="ARBA00022801"/>
    </source>
</evidence>
<dbReference type="STRING" id="1193682.BJP25_05485"/>
<dbReference type="Gene3D" id="3.90.79.10">
    <property type="entry name" value="Nucleoside Triphosphate Pyrophosphohydrolase"/>
    <property type="match status" value="1"/>
</dbReference>
<keyword evidence="3" id="KW-0460">Magnesium</keyword>
<sequence length="157" mass="17214">MDLLPFDEYAASLNRKRTAAGVLFRDQADRVLLIETTYKTDWEIPGGVVEAEEAPWTTAAREVREEVGIDRPLGRLLVIQHIHTRGVMPEGLAFVFDGGLITEQEVAALPTVDPEVRSLGLYDVAQAEQLTSPALFGRIQAALTAVQTGELTLRDAD</sequence>
<proteinExistence type="predicted"/>
<dbReference type="InterPro" id="IPR015797">
    <property type="entry name" value="NUDIX_hydrolase-like_dom_sf"/>
</dbReference>
<accession>A0A1Q9LC54</accession>
<dbReference type="PANTHER" id="PTHR43046:SF12">
    <property type="entry name" value="GDP-MANNOSE MANNOSYL HYDROLASE"/>
    <property type="match status" value="1"/>
</dbReference>
<protein>
    <submittedName>
        <fullName evidence="5">NUDIX hydrolase</fullName>
    </submittedName>
</protein>
<evidence type="ECO:0000256" key="1">
    <source>
        <dbReference type="ARBA" id="ARBA00001946"/>
    </source>
</evidence>
<dbReference type="EMBL" id="MKQR01000032">
    <property type="protein sequence ID" value="OLR89611.1"/>
    <property type="molecule type" value="Genomic_DNA"/>
</dbReference>
<dbReference type="OrthoDB" id="4247482at2"/>
<comment type="cofactor">
    <cofactor evidence="1">
        <name>Mg(2+)</name>
        <dbReference type="ChEBI" id="CHEBI:18420"/>
    </cofactor>
</comment>
<dbReference type="SUPFAM" id="SSF55811">
    <property type="entry name" value="Nudix"/>
    <property type="match status" value="1"/>
</dbReference>
<evidence type="ECO:0000256" key="3">
    <source>
        <dbReference type="ARBA" id="ARBA00022842"/>
    </source>
</evidence>
<reference evidence="5 6" key="1">
    <citation type="submission" date="2016-10" db="EMBL/GenBank/DDBJ databases">
        <title>The Draft Genome Sequence of Actinokineospora bangkokensis 44EHWT reveals the biosynthetic pathway of antifungal compounds Thailandins with unusual extender unit butylmalonyl-CoA.</title>
        <authorList>
            <person name="Greule A."/>
            <person name="Intra B."/>
            <person name="Flemming S."/>
            <person name="Rommel M.G."/>
            <person name="Panbangred W."/>
            <person name="Bechthold A."/>
        </authorList>
    </citation>
    <scope>NUCLEOTIDE SEQUENCE [LARGE SCALE GENOMIC DNA]</scope>
    <source>
        <strain evidence="5 6">44EHW</strain>
    </source>
</reference>
<name>A0A1Q9LC54_9PSEU</name>
<dbReference type="PROSITE" id="PS51462">
    <property type="entry name" value="NUDIX"/>
    <property type="match status" value="1"/>
</dbReference>
<dbReference type="InterPro" id="IPR000086">
    <property type="entry name" value="NUDIX_hydrolase_dom"/>
</dbReference>
<dbReference type="CDD" id="cd18876">
    <property type="entry name" value="NUDIX_Hydrolase"/>
    <property type="match status" value="1"/>
</dbReference>
<dbReference type="PANTHER" id="PTHR43046">
    <property type="entry name" value="GDP-MANNOSE MANNOSYL HYDROLASE"/>
    <property type="match status" value="1"/>
</dbReference>
<dbReference type="Proteomes" id="UP000186040">
    <property type="component" value="Unassembled WGS sequence"/>
</dbReference>
<dbReference type="PROSITE" id="PS00893">
    <property type="entry name" value="NUDIX_BOX"/>
    <property type="match status" value="1"/>
</dbReference>
<gene>
    <name evidence="5" type="ORF">BJP25_05485</name>
</gene>
<dbReference type="Pfam" id="PF00293">
    <property type="entry name" value="NUDIX"/>
    <property type="match status" value="1"/>
</dbReference>
<evidence type="ECO:0000313" key="5">
    <source>
        <dbReference type="EMBL" id="OLR89611.1"/>
    </source>
</evidence>
<organism evidence="5 6">
    <name type="scientific">Actinokineospora bangkokensis</name>
    <dbReference type="NCBI Taxonomy" id="1193682"/>
    <lineage>
        <taxon>Bacteria</taxon>
        <taxon>Bacillati</taxon>
        <taxon>Actinomycetota</taxon>
        <taxon>Actinomycetes</taxon>
        <taxon>Pseudonocardiales</taxon>
        <taxon>Pseudonocardiaceae</taxon>
        <taxon>Actinokineospora</taxon>
    </lineage>
</organism>
<keyword evidence="2 5" id="KW-0378">Hydrolase</keyword>
<dbReference type="GO" id="GO:0016787">
    <property type="term" value="F:hydrolase activity"/>
    <property type="evidence" value="ECO:0007669"/>
    <property type="project" value="UniProtKB-KW"/>
</dbReference>
<dbReference type="InterPro" id="IPR020084">
    <property type="entry name" value="NUDIX_hydrolase_CS"/>
</dbReference>
<feature type="domain" description="Nudix hydrolase" evidence="4">
    <location>
        <begin position="14"/>
        <end position="147"/>
    </location>
</feature>
<evidence type="ECO:0000259" key="4">
    <source>
        <dbReference type="PROSITE" id="PS51462"/>
    </source>
</evidence>
<keyword evidence="6" id="KW-1185">Reference proteome</keyword>
<comment type="caution">
    <text evidence="5">The sequence shown here is derived from an EMBL/GenBank/DDBJ whole genome shotgun (WGS) entry which is preliminary data.</text>
</comment>
<dbReference type="AlphaFoldDB" id="A0A1Q9LC54"/>